<dbReference type="HOGENOM" id="CLU_2014108_0_0_7"/>
<proteinExistence type="predicted"/>
<keyword evidence="5" id="KW-1185">Reference proteome</keyword>
<gene>
    <name evidence="4" type="ORF">SYN_03170</name>
</gene>
<dbReference type="SUPFAM" id="SSF103481">
    <property type="entry name" value="Multidrug resistance efflux transporter EmrE"/>
    <property type="match status" value="1"/>
</dbReference>
<evidence type="ECO:0000313" key="5">
    <source>
        <dbReference type="Proteomes" id="UP000001933"/>
    </source>
</evidence>
<feature type="region of interest" description="Disordered" evidence="1">
    <location>
        <begin position="75"/>
        <end position="98"/>
    </location>
</feature>
<dbReference type="Proteomes" id="UP000001933">
    <property type="component" value="Chromosome"/>
</dbReference>
<keyword evidence="2" id="KW-0472">Membrane</keyword>
<dbReference type="GO" id="GO:0016020">
    <property type="term" value="C:membrane"/>
    <property type="evidence" value="ECO:0007669"/>
    <property type="project" value="InterPro"/>
</dbReference>
<dbReference type="InParanoid" id="Q2LS24"/>
<dbReference type="STRING" id="56780.SYN_03170"/>
<organism evidence="4 5">
    <name type="scientific">Syntrophus aciditrophicus (strain SB)</name>
    <dbReference type="NCBI Taxonomy" id="56780"/>
    <lineage>
        <taxon>Bacteria</taxon>
        <taxon>Pseudomonadati</taxon>
        <taxon>Thermodesulfobacteriota</taxon>
        <taxon>Syntrophia</taxon>
        <taxon>Syntrophales</taxon>
        <taxon>Syntrophaceae</taxon>
        <taxon>Syntrophus</taxon>
    </lineage>
</organism>
<dbReference type="Pfam" id="PF00892">
    <property type="entry name" value="EamA"/>
    <property type="match status" value="1"/>
</dbReference>
<feature type="transmembrane region" description="Helical" evidence="2">
    <location>
        <begin position="21"/>
        <end position="39"/>
    </location>
</feature>
<sequence>MSLVLFIHALREIGSARTSTWFASGPFIGTILSVIVLGERPPVEYWMAALLMLSGMFFLYFEVHRHIHQHERLAHAHPHEHDEHHRHEHNEEEYKSKHDHYHVHEPITHSHVHWPDIHHRHIH</sequence>
<feature type="transmembrane region" description="Helical" evidence="2">
    <location>
        <begin position="45"/>
        <end position="63"/>
    </location>
</feature>
<dbReference type="InterPro" id="IPR037185">
    <property type="entry name" value="EmrE-like"/>
</dbReference>
<evidence type="ECO:0000313" key="4">
    <source>
        <dbReference type="EMBL" id="ABC76886.1"/>
    </source>
</evidence>
<evidence type="ECO:0000256" key="1">
    <source>
        <dbReference type="SAM" id="MobiDB-lite"/>
    </source>
</evidence>
<feature type="domain" description="EamA" evidence="3">
    <location>
        <begin position="4"/>
        <end position="60"/>
    </location>
</feature>
<dbReference type="KEGG" id="sat:SYN_03170"/>
<keyword evidence="2" id="KW-1133">Transmembrane helix</keyword>
<accession>Q2LS24</accession>
<evidence type="ECO:0000256" key="2">
    <source>
        <dbReference type="SAM" id="Phobius"/>
    </source>
</evidence>
<dbReference type="eggNOG" id="COG0697">
    <property type="taxonomic scope" value="Bacteria"/>
</dbReference>
<dbReference type="AlphaFoldDB" id="Q2LS24"/>
<name>Q2LS24_SYNAS</name>
<keyword evidence="2" id="KW-0812">Transmembrane</keyword>
<dbReference type="EMBL" id="CP000252">
    <property type="protein sequence ID" value="ABC76886.1"/>
    <property type="molecule type" value="Genomic_DNA"/>
</dbReference>
<evidence type="ECO:0000259" key="3">
    <source>
        <dbReference type="Pfam" id="PF00892"/>
    </source>
</evidence>
<protein>
    <submittedName>
        <fullName evidence="4">Transporter, drug/metabolite exporter family</fullName>
    </submittedName>
</protein>
<dbReference type="InterPro" id="IPR000620">
    <property type="entry name" value="EamA_dom"/>
</dbReference>
<reference evidence="4 5" key="1">
    <citation type="journal article" date="2007" name="Proc. Natl. Acad. Sci. U.S.A.">
        <title>The genome of Syntrophus aciditrophicus: life at the thermodynamic limit of microbial growth.</title>
        <authorList>
            <person name="McInerney M.J."/>
            <person name="Rohlin L."/>
            <person name="Mouttaki H."/>
            <person name="Kim U."/>
            <person name="Krupp R.S."/>
            <person name="Rios-Hernandez L."/>
            <person name="Sieber J."/>
            <person name="Struchtemeyer C.G."/>
            <person name="Bhattacharyya A."/>
            <person name="Campbell J.W."/>
            <person name="Gunsalus R.P."/>
        </authorList>
    </citation>
    <scope>NUCLEOTIDE SEQUENCE [LARGE SCALE GENOMIC DNA]</scope>
    <source>
        <strain evidence="4 5">SB</strain>
    </source>
</reference>